<dbReference type="Proteomes" id="UP000251993">
    <property type="component" value="Chromosome"/>
</dbReference>
<reference evidence="1 2" key="1">
    <citation type="submission" date="2018-07" db="EMBL/GenBank/DDBJ databases">
        <title>Genome sequencing of Runella.</title>
        <authorList>
            <person name="Baek M.-G."/>
            <person name="Yi H."/>
        </authorList>
    </citation>
    <scope>NUCLEOTIDE SEQUENCE [LARGE SCALE GENOMIC DNA]</scope>
    <source>
        <strain evidence="1 2">HYN0085</strain>
    </source>
</reference>
<keyword evidence="2" id="KW-1185">Reference proteome</keyword>
<accession>A0A344THQ8</accession>
<dbReference type="EMBL" id="CP030850">
    <property type="protein sequence ID" value="AXE18179.1"/>
    <property type="molecule type" value="Genomic_DNA"/>
</dbReference>
<dbReference type="AlphaFoldDB" id="A0A344THQ8"/>
<organism evidence="1 2">
    <name type="scientific">Runella rosea</name>
    <dbReference type="NCBI Taxonomy" id="2259595"/>
    <lineage>
        <taxon>Bacteria</taxon>
        <taxon>Pseudomonadati</taxon>
        <taxon>Bacteroidota</taxon>
        <taxon>Cytophagia</taxon>
        <taxon>Cytophagales</taxon>
        <taxon>Spirosomataceae</taxon>
        <taxon>Runella</taxon>
    </lineage>
</organism>
<gene>
    <name evidence="1" type="ORF">DR864_10715</name>
</gene>
<proteinExistence type="predicted"/>
<dbReference type="RefSeq" id="WP_114066964.1">
    <property type="nucleotide sequence ID" value="NZ_CP030850.1"/>
</dbReference>
<protein>
    <submittedName>
        <fullName evidence="1">Uncharacterized protein</fullName>
    </submittedName>
</protein>
<dbReference type="KEGG" id="run:DR864_10715"/>
<sequence>MLLTRILTSVEDLNRYSELYFTKSGILVKLSYLKNSHVRIFYKVNNPDKWIAGYVQNGNGDLRYFQSLPSSRNNDFVAQMGVVATDILETGCTFIDRMSPLERHQVYLTLIAEAYMSGKAVLLGGSIIPKVQNYQMLTMPHLLIEEKMEFDGKEILMKQYYGFRSEFLRSSMALFLREFREITVHSLVKTLKRIKVAFRHSQTSISH</sequence>
<evidence type="ECO:0000313" key="2">
    <source>
        <dbReference type="Proteomes" id="UP000251993"/>
    </source>
</evidence>
<dbReference type="OrthoDB" id="942108at2"/>
<evidence type="ECO:0000313" key="1">
    <source>
        <dbReference type="EMBL" id="AXE18179.1"/>
    </source>
</evidence>
<name>A0A344THQ8_9BACT</name>